<evidence type="ECO:0000256" key="1">
    <source>
        <dbReference type="SAM" id="MobiDB-lite"/>
    </source>
</evidence>
<dbReference type="SUPFAM" id="SSF81383">
    <property type="entry name" value="F-box domain"/>
    <property type="match status" value="1"/>
</dbReference>
<organism evidence="2 3">
    <name type="scientific">Saxophila tyrrhenica</name>
    <dbReference type="NCBI Taxonomy" id="1690608"/>
    <lineage>
        <taxon>Eukaryota</taxon>
        <taxon>Fungi</taxon>
        <taxon>Dikarya</taxon>
        <taxon>Ascomycota</taxon>
        <taxon>Pezizomycotina</taxon>
        <taxon>Dothideomycetes</taxon>
        <taxon>Dothideomycetidae</taxon>
        <taxon>Mycosphaerellales</taxon>
        <taxon>Extremaceae</taxon>
        <taxon>Saxophila</taxon>
    </lineage>
</organism>
<gene>
    <name evidence="2" type="ORF">LTR77_005488</name>
</gene>
<dbReference type="InterPro" id="IPR036047">
    <property type="entry name" value="F-box-like_dom_sf"/>
</dbReference>
<comment type="caution">
    <text evidence="2">The sequence shown here is derived from an EMBL/GenBank/DDBJ whole genome shotgun (WGS) entry which is preliminary data.</text>
</comment>
<dbReference type="Proteomes" id="UP001337655">
    <property type="component" value="Unassembled WGS sequence"/>
</dbReference>
<feature type="region of interest" description="Disordered" evidence="1">
    <location>
        <begin position="268"/>
        <end position="340"/>
    </location>
</feature>
<dbReference type="RefSeq" id="XP_064658858.1">
    <property type="nucleotide sequence ID" value="XM_064802733.1"/>
</dbReference>
<dbReference type="AlphaFoldDB" id="A0AAV9P978"/>
<keyword evidence="3" id="KW-1185">Reference proteome</keyword>
<dbReference type="EMBL" id="JAVRRT010000008">
    <property type="protein sequence ID" value="KAK5169512.1"/>
    <property type="molecule type" value="Genomic_DNA"/>
</dbReference>
<evidence type="ECO:0008006" key="4">
    <source>
        <dbReference type="Google" id="ProtNLM"/>
    </source>
</evidence>
<protein>
    <recommendedName>
        <fullName evidence="4">F-box domain-containing protein</fullName>
    </recommendedName>
</protein>
<dbReference type="GeneID" id="89926829"/>
<reference evidence="2 3" key="1">
    <citation type="submission" date="2023-08" db="EMBL/GenBank/DDBJ databases">
        <title>Black Yeasts Isolated from many extreme environments.</title>
        <authorList>
            <person name="Coleine C."/>
            <person name="Stajich J.E."/>
            <person name="Selbmann L."/>
        </authorList>
    </citation>
    <scope>NUCLEOTIDE SEQUENCE [LARGE SCALE GENOMIC DNA]</scope>
    <source>
        <strain evidence="2 3">CCFEE 5935</strain>
    </source>
</reference>
<sequence length="340" mass="37647">MAVPNQQISSTEAIDNVFGTAELVECILLHLPLRQLVLKQIVCRCWREVAQGSPSVRRALFLDPACALRIWASQVVRYPPVSRSPRDPFSEFVWMPTPIGRGELRYPPILNPFINKHTFCSRIVSGNIFNPYAQGTFDTNNIDDATSDEALLQRMLLLHPPATDMVMSCTGERASMGSSAWDLLPRAERNEELMRVEDVPWGVWDHCQEGCEHDICPEEPDGDARSYWGHGDIDFLGEDYTVEGYEAEDRVTGWEVLYEMRRREEVLPIGVEQESDGQGENDEVGGEVEADNDKVDSESEVGAQDWQDAAADADAGNHGAGVAGETVFNGDKTTAAGCVG</sequence>
<evidence type="ECO:0000313" key="3">
    <source>
        <dbReference type="Proteomes" id="UP001337655"/>
    </source>
</evidence>
<proteinExistence type="predicted"/>
<accession>A0AAV9P978</accession>
<feature type="compositionally biased region" description="Low complexity" evidence="1">
    <location>
        <begin position="302"/>
        <end position="317"/>
    </location>
</feature>
<name>A0AAV9P978_9PEZI</name>
<evidence type="ECO:0000313" key="2">
    <source>
        <dbReference type="EMBL" id="KAK5169512.1"/>
    </source>
</evidence>
<feature type="compositionally biased region" description="Acidic residues" evidence="1">
    <location>
        <begin position="273"/>
        <end position="290"/>
    </location>
</feature>